<evidence type="ECO:0000256" key="2">
    <source>
        <dbReference type="ARBA" id="ARBA00023125"/>
    </source>
</evidence>
<dbReference type="PANTHER" id="PTHR33164">
    <property type="entry name" value="TRANSCRIPTIONAL REGULATOR, MARR FAMILY"/>
    <property type="match status" value="1"/>
</dbReference>
<dbReference type="PROSITE" id="PS50995">
    <property type="entry name" value="HTH_MARR_2"/>
    <property type="match status" value="1"/>
</dbReference>
<dbReference type="AlphaFoldDB" id="A0A1I1KV68"/>
<protein>
    <submittedName>
        <fullName evidence="5">Transcriptional regulator, MarR family</fullName>
    </submittedName>
</protein>
<dbReference type="Gene3D" id="1.10.10.10">
    <property type="entry name" value="Winged helix-like DNA-binding domain superfamily/Winged helix DNA-binding domain"/>
    <property type="match status" value="1"/>
</dbReference>
<dbReference type="InterPro" id="IPR039422">
    <property type="entry name" value="MarR/SlyA-like"/>
</dbReference>
<keyword evidence="1" id="KW-0805">Transcription regulation</keyword>
<proteinExistence type="predicted"/>
<dbReference type="SUPFAM" id="SSF46785">
    <property type="entry name" value="Winged helix' DNA-binding domain"/>
    <property type="match status" value="1"/>
</dbReference>
<dbReference type="InterPro" id="IPR000835">
    <property type="entry name" value="HTH_MarR-typ"/>
</dbReference>
<dbReference type="GO" id="GO:0006950">
    <property type="term" value="P:response to stress"/>
    <property type="evidence" value="ECO:0007669"/>
    <property type="project" value="TreeGrafter"/>
</dbReference>
<reference evidence="5 6" key="1">
    <citation type="submission" date="2016-10" db="EMBL/GenBank/DDBJ databases">
        <authorList>
            <person name="de Groot N.N."/>
        </authorList>
    </citation>
    <scope>NUCLEOTIDE SEQUENCE [LARGE SCALE GENOMIC DNA]</scope>
    <source>
        <strain evidence="5 6">CGMCC 1.7056</strain>
    </source>
</reference>
<dbReference type="PRINTS" id="PR00598">
    <property type="entry name" value="HTHMARR"/>
</dbReference>
<dbReference type="GO" id="GO:0003677">
    <property type="term" value="F:DNA binding"/>
    <property type="evidence" value="ECO:0007669"/>
    <property type="project" value="UniProtKB-KW"/>
</dbReference>
<dbReference type="PANTHER" id="PTHR33164:SF94">
    <property type="entry name" value="TRANSCRIPTIONAL REGULATORY PROTEIN-RELATED"/>
    <property type="match status" value="1"/>
</dbReference>
<gene>
    <name evidence="5" type="ORF">SAMN04487968_10927</name>
</gene>
<dbReference type="GO" id="GO:0003700">
    <property type="term" value="F:DNA-binding transcription factor activity"/>
    <property type="evidence" value="ECO:0007669"/>
    <property type="project" value="InterPro"/>
</dbReference>
<evidence type="ECO:0000313" key="6">
    <source>
        <dbReference type="Proteomes" id="UP000198832"/>
    </source>
</evidence>
<dbReference type="SMART" id="SM00347">
    <property type="entry name" value="HTH_MARR"/>
    <property type="match status" value="1"/>
</dbReference>
<evidence type="ECO:0000259" key="4">
    <source>
        <dbReference type="PROSITE" id="PS50995"/>
    </source>
</evidence>
<sequence length="165" mass="17971">MAEPDQDPQADARDVEQIDAVMMALQALVGIAAQSITQVEDQVTLPQLRVLVLIASRGTLNLNALAEAMNVHPSNASRSCDRLVAAGLLSRTESPLDRRHLILGLTDQGRELIGTLVEHRRVAIGHVLERVPESRRRALVNAMRAFGKAAGESSAGEAWKMGWHR</sequence>
<dbReference type="RefSeq" id="WP_091124369.1">
    <property type="nucleotide sequence ID" value="NZ_FOLB01000009.1"/>
</dbReference>
<dbReference type="InterPro" id="IPR036390">
    <property type="entry name" value="WH_DNA-bd_sf"/>
</dbReference>
<dbReference type="InterPro" id="IPR036388">
    <property type="entry name" value="WH-like_DNA-bd_sf"/>
</dbReference>
<dbReference type="InterPro" id="IPR023187">
    <property type="entry name" value="Tscrpt_reg_MarR-type_CS"/>
</dbReference>
<accession>A0A1I1KV68</accession>
<dbReference type="Pfam" id="PF01047">
    <property type="entry name" value="MarR"/>
    <property type="match status" value="1"/>
</dbReference>
<keyword evidence="3" id="KW-0804">Transcription</keyword>
<dbReference type="Proteomes" id="UP000198832">
    <property type="component" value="Unassembled WGS sequence"/>
</dbReference>
<evidence type="ECO:0000313" key="5">
    <source>
        <dbReference type="EMBL" id="SFC64696.1"/>
    </source>
</evidence>
<dbReference type="EMBL" id="FOLB01000009">
    <property type="protein sequence ID" value="SFC64696.1"/>
    <property type="molecule type" value="Genomic_DNA"/>
</dbReference>
<dbReference type="OrthoDB" id="3573114at2"/>
<organism evidence="5 6">
    <name type="scientific">Nocardioides terrae</name>
    <dbReference type="NCBI Taxonomy" id="574651"/>
    <lineage>
        <taxon>Bacteria</taxon>
        <taxon>Bacillati</taxon>
        <taxon>Actinomycetota</taxon>
        <taxon>Actinomycetes</taxon>
        <taxon>Propionibacteriales</taxon>
        <taxon>Nocardioidaceae</taxon>
        <taxon>Nocardioides</taxon>
    </lineage>
</organism>
<keyword evidence="6" id="KW-1185">Reference proteome</keyword>
<dbReference type="PROSITE" id="PS01117">
    <property type="entry name" value="HTH_MARR_1"/>
    <property type="match status" value="1"/>
</dbReference>
<name>A0A1I1KV68_9ACTN</name>
<evidence type="ECO:0000256" key="3">
    <source>
        <dbReference type="ARBA" id="ARBA00023163"/>
    </source>
</evidence>
<evidence type="ECO:0000256" key="1">
    <source>
        <dbReference type="ARBA" id="ARBA00023015"/>
    </source>
</evidence>
<keyword evidence="2" id="KW-0238">DNA-binding</keyword>
<feature type="domain" description="HTH marR-type" evidence="4">
    <location>
        <begin position="14"/>
        <end position="148"/>
    </location>
</feature>
<dbReference type="STRING" id="574651.SAMN04487968_10927"/>